<dbReference type="KEGG" id="smon:AWR27_03430"/>
<dbReference type="AlphaFoldDB" id="A0A1P9WSY3"/>
<dbReference type="InterPro" id="IPR000792">
    <property type="entry name" value="Tscrpt_reg_LuxR_C"/>
</dbReference>
<sequence>MLDLYKHFTNTELQVLLGCLDNKRCKAIADELGISVETVKKHRKNIARKLGVSGKTAFRQALSQLETEGFASLLRTKLTGMYRAKEVATAAPE</sequence>
<evidence type="ECO:0000313" key="3">
    <source>
        <dbReference type="Proteomes" id="UP000187941"/>
    </source>
</evidence>
<accession>A0A1P9WSY3</accession>
<evidence type="ECO:0000313" key="2">
    <source>
        <dbReference type="EMBL" id="AQG78472.1"/>
    </source>
</evidence>
<dbReference type="SUPFAM" id="SSF46894">
    <property type="entry name" value="C-terminal effector domain of the bipartite response regulators"/>
    <property type="match status" value="1"/>
</dbReference>
<evidence type="ECO:0000259" key="1">
    <source>
        <dbReference type="PROSITE" id="PS50043"/>
    </source>
</evidence>
<keyword evidence="3" id="KW-1185">Reference proteome</keyword>
<dbReference type="SMART" id="SM00421">
    <property type="entry name" value="HTH_LUXR"/>
    <property type="match status" value="1"/>
</dbReference>
<dbReference type="PROSITE" id="PS50043">
    <property type="entry name" value="HTH_LUXR_2"/>
    <property type="match status" value="1"/>
</dbReference>
<dbReference type="RefSeq" id="WP_077129912.1">
    <property type="nucleotide sequence ID" value="NZ_CP014263.1"/>
</dbReference>
<dbReference type="STRING" id="1178516.AWR27_03430"/>
<feature type="domain" description="HTH luxR-type" evidence="1">
    <location>
        <begin position="1"/>
        <end position="65"/>
    </location>
</feature>
<reference evidence="2 3" key="1">
    <citation type="submission" date="2016-01" db="EMBL/GenBank/DDBJ databases">
        <authorList>
            <person name="Oliw E.H."/>
        </authorList>
    </citation>
    <scope>NUCLEOTIDE SEQUENCE [LARGE SCALE GENOMIC DNA]</scope>
    <source>
        <strain evidence="2 3">DY10</strain>
    </source>
</reference>
<proteinExistence type="predicted"/>
<protein>
    <recommendedName>
        <fullName evidence="1">HTH luxR-type domain-containing protein</fullName>
    </recommendedName>
</protein>
<dbReference type="InterPro" id="IPR036388">
    <property type="entry name" value="WH-like_DNA-bd_sf"/>
</dbReference>
<dbReference type="CDD" id="cd06170">
    <property type="entry name" value="LuxR_C_like"/>
    <property type="match status" value="1"/>
</dbReference>
<dbReference type="GO" id="GO:0006355">
    <property type="term" value="P:regulation of DNA-templated transcription"/>
    <property type="evidence" value="ECO:0007669"/>
    <property type="project" value="InterPro"/>
</dbReference>
<name>A0A1P9WSY3_9BACT</name>
<dbReference type="Pfam" id="PF00196">
    <property type="entry name" value="GerE"/>
    <property type="match status" value="1"/>
</dbReference>
<organism evidence="2 3">
    <name type="scientific">Spirosoma montaniterrae</name>
    <dbReference type="NCBI Taxonomy" id="1178516"/>
    <lineage>
        <taxon>Bacteria</taxon>
        <taxon>Pseudomonadati</taxon>
        <taxon>Bacteroidota</taxon>
        <taxon>Cytophagia</taxon>
        <taxon>Cytophagales</taxon>
        <taxon>Cytophagaceae</taxon>
        <taxon>Spirosoma</taxon>
    </lineage>
</organism>
<dbReference type="GO" id="GO:0003677">
    <property type="term" value="F:DNA binding"/>
    <property type="evidence" value="ECO:0007669"/>
    <property type="project" value="InterPro"/>
</dbReference>
<dbReference type="InterPro" id="IPR016032">
    <property type="entry name" value="Sig_transdc_resp-reg_C-effctor"/>
</dbReference>
<dbReference type="Gene3D" id="1.10.10.10">
    <property type="entry name" value="Winged helix-like DNA-binding domain superfamily/Winged helix DNA-binding domain"/>
    <property type="match status" value="1"/>
</dbReference>
<gene>
    <name evidence="2" type="ORF">AWR27_03430</name>
</gene>
<dbReference type="PRINTS" id="PR00038">
    <property type="entry name" value="HTHLUXR"/>
</dbReference>
<dbReference type="Proteomes" id="UP000187941">
    <property type="component" value="Chromosome"/>
</dbReference>
<dbReference type="EMBL" id="CP014263">
    <property type="protein sequence ID" value="AQG78472.1"/>
    <property type="molecule type" value="Genomic_DNA"/>
</dbReference>